<organism evidence="1">
    <name type="scientific">Antheraea proylei nucleopolyhedrovirus</name>
    <dbReference type="NCBI Taxonomy" id="2126611"/>
    <lineage>
        <taxon>Viruses</taxon>
        <taxon>Viruses incertae sedis</taxon>
        <taxon>Naldaviricetes</taxon>
        <taxon>Lefavirales</taxon>
        <taxon>Baculoviridae</taxon>
        <taxon>Alphabaculovirus</taxon>
        <taxon>Alphabaculovirus anpernyi</taxon>
    </lineage>
</organism>
<dbReference type="GO" id="GO:0019083">
    <property type="term" value="P:viral transcription"/>
    <property type="evidence" value="ECO:0007669"/>
    <property type="project" value="InterPro"/>
</dbReference>
<protein>
    <submittedName>
        <fullName evidence="1">Late expression factor 2</fullName>
    </submittedName>
</protein>
<dbReference type="EMBL" id="LC375539">
    <property type="protein sequence ID" value="BBD50909.1"/>
    <property type="molecule type" value="Genomic_DNA"/>
</dbReference>
<dbReference type="InterPro" id="IPR004283">
    <property type="entry name" value="Lef-2"/>
</dbReference>
<reference evidence="1" key="1">
    <citation type="submission" date="2018-03" db="EMBL/GenBank/DDBJ databases">
        <title>Whole genome comparison of nucleopolyhedroviruses isolated from saturniine wild silkworms in Asian countries.</title>
        <authorList>
            <person name="Sasaki K."/>
            <person name="Kajiura Z."/>
            <person name="Ponnuvel K.M."/>
            <person name="Kobayashi J."/>
        </authorList>
    </citation>
    <scope>NUCLEOTIDE SEQUENCE</scope>
    <source>
        <strain evidence="1">Manipur</strain>
    </source>
</reference>
<evidence type="ECO:0000313" key="1">
    <source>
        <dbReference type="EMBL" id="BBD50909.1"/>
    </source>
</evidence>
<accession>A0A2Z6C5I9</accession>
<name>A0A2Z6C5I9_NPVAP</name>
<sequence>MERAWNPAAGAASLRKNESYLIDPADFVGVLTLSPTTVFEPGLLVRMSGLRLLSLLSAPKPVAAKRPLPVRSRRNVCLKACADGSQSLPKVLAARINMPLCMAKIMAELSGAVSPRGGMYCKRFAFNCYLGNVVTCTKCKSACLIGALLHFYRMDPKCVGEVTHLLIKAENVYKPSNCDKMKGAKLCPVAGTCKGKNPICNN</sequence>
<gene>
    <name evidence="1" type="primary">lef-2</name>
</gene>
<proteinExistence type="predicted"/>
<dbReference type="Pfam" id="PF03041">
    <property type="entry name" value="Baculo_LEF-2"/>
    <property type="match status" value="1"/>
</dbReference>